<keyword evidence="12 17" id="KW-0496">Mitochondrion</keyword>
<protein>
    <recommendedName>
        <fullName evidence="4">NADH-ubiquinone oxidoreductase chain 6</fullName>
        <ecNumber evidence="3">7.1.1.2</ecNumber>
    </recommendedName>
    <alternativeName>
        <fullName evidence="14">NADH dehydrogenase subunit 6</fullName>
    </alternativeName>
</protein>
<evidence type="ECO:0000256" key="9">
    <source>
        <dbReference type="ARBA" id="ARBA00022982"/>
    </source>
</evidence>
<evidence type="ECO:0000256" key="11">
    <source>
        <dbReference type="ARBA" id="ARBA00023027"/>
    </source>
</evidence>
<evidence type="ECO:0000256" key="16">
    <source>
        <dbReference type="SAM" id="Phobius"/>
    </source>
</evidence>
<dbReference type="PANTHER" id="PTHR11435:SF1">
    <property type="entry name" value="NADH-UBIQUINONE OXIDOREDUCTASE CHAIN 6"/>
    <property type="match status" value="1"/>
</dbReference>
<comment type="subcellular location">
    <subcellularLocation>
        <location evidence="1">Mitochondrion membrane</location>
        <topology evidence="1">Multi-pass membrane protein</topology>
    </subcellularLocation>
</comment>
<evidence type="ECO:0000256" key="5">
    <source>
        <dbReference type="ARBA" id="ARBA00022448"/>
    </source>
</evidence>
<evidence type="ECO:0000256" key="3">
    <source>
        <dbReference type="ARBA" id="ARBA00012944"/>
    </source>
</evidence>
<evidence type="ECO:0000256" key="10">
    <source>
        <dbReference type="ARBA" id="ARBA00022989"/>
    </source>
</evidence>
<feature type="transmembrane region" description="Helical" evidence="16">
    <location>
        <begin position="79"/>
        <end position="97"/>
    </location>
</feature>
<dbReference type="GO" id="GO:0008137">
    <property type="term" value="F:NADH dehydrogenase (ubiquinone) activity"/>
    <property type="evidence" value="ECO:0007669"/>
    <property type="project" value="UniProtKB-EC"/>
</dbReference>
<keyword evidence="8" id="KW-1278">Translocase</keyword>
<evidence type="ECO:0000256" key="8">
    <source>
        <dbReference type="ARBA" id="ARBA00022967"/>
    </source>
</evidence>
<geneLocation type="mitochondrion" evidence="17"/>
<evidence type="ECO:0000256" key="14">
    <source>
        <dbReference type="ARBA" id="ARBA00031019"/>
    </source>
</evidence>
<dbReference type="PANTHER" id="PTHR11435">
    <property type="entry name" value="NADH UBIQUINONE OXIDOREDUCTASE SUBUNIT ND6"/>
    <property type="match status" value="1"/>
</dbReference>
<keyword evidence="7 16" id="KW-0812">Transmembrane</keyword>
<accession>A0A7L4VTF6</accession>
<dbReference type="GO" id="GO:0031966">
    <property type="term" value="C:mitochondrial membrane"/>
    <property type="evidence" value="ECO:0007669"/>
    <property type="project" value="UniProtKB-SubCell"/>
</dbReference>
<gene>
    <name evidence="17" type="primary">ND6</name>
</gene>
<dbReference type="EC" id="7.1.1.2" evidence="3"/>
<evidence type="ECO:0000313" key="17">
    <source>
        <dbReference type="EMBL" id="QCU46389.1"/>
    </source>
</evidence>
<feature type="transmembrane region" description="Helical" evidence="16">
    <location>
        <begin position="21"/>
        <end position="39"/>
    </location>
</feature>
<sequence length="163" mass="18867">MLIMLITLSIMLPMLNHPIPAGGILLILTFLIASITGFMNMNFWYSYIIFIVMIGGLMVLFMYMTSVASNEKLKYSNKVTLLTIFIMTISTLLMVLIDKSSMFTKISYTDNMSSWKMYQMTMNKFINYPMMMIYMLMIIYLLIILITSVKIININKGPLRTKN</sequence>
<evidence type="ECO:0000256" key="1">
    <source>
        <dbReference type="ARBA" id="ARBA00004225"/>
    </source>
</evidence>
<evidence type="ECO:0000256" key="12">
    <source>
        <dbReference type="ARBA" id="ARBA00023128"/>
    </source>
</evidence>
<reference evidence="17" key="1">
    <citation type="submission" date="2018-06" db="EMBL/GenBank/DDBJ databases">
        <title>Mitochondrial Genomes of Three Ancestral Stag Beetles and Implications for Their Phylogeny.</title>
        <authorList>
            <person name="Liu J."/>
        </authorList>
    </citation>
    <scope>NUCLEOTIDE SEQUENCE</scope>
</reference>
<feature type="transmembrane region" description="Helical" evidence="16">
    <location>
        <begin position="45"/>
        <end position="67"/>
    </location>
</feature>
<keyword evidence="10 16" id="KW-1133">Transmembrane helix</keyword>
<evidence type="ECO:0000256" key="13">
    <source>
        <dbReference type="ARBA" id="ARBA00023136"/>
    </source>
</evidence>
<organism evidence="17">
    <name type="scientific">Himaloaesalus gaoligongshanus</name>
    <dbReference type="NCBI Taxonomy" id="2583518"/>
    <lineage>
        <taxon>Eukaryota</taxon>
        <taxon>Metazoa</taxon>
        <taxon>Ecdysozoa</taxon>
        <taxon>Arthropoda</taxon>
        <taxon>Hexapoda</taxon>
        <taxon>Insecta</taxon>
        <taxon>Pterygota</taxon>
        <taxon>Neoptera</taxon>
        <taxon>Endopterygota</taxon>
        <taxon>Coleoptera</taxon>
        <taxon>Polyphaga</taxon>
        <taxon>Scarabaeiformia</taxon>
        <taxon>Lucanidae</taxon>
        <taxon>Aesalinae</taxon>
        <taxon>Aesalini</taxon>
        <taxon>Himaloaesalus</taxon>
    </lineage>
</organism>
<keyword evidence="6" id="KW-0679">Respiratory chain</keyword>
<keyword evidence="11" id="KW-0520">NAD</keyword>
<dbReference type="AlphaFoldDB" id="A0A7L4VTF6"/>
<evidence type="ECO:0000256" key="2">
    <source>
        <dbReference type="ARBA" id="ARBA00005698"/>
    </source>
</evidence>
<comment type="catalytic activity">
    <reaction evidence="15">
        <text>a ubiquinone + NADH + 5 H(+)(in) = a ubiquinol + NAD(+) + 4 H(+)(out)</text>
        <dbReference type="Rhea" id="RHEA:29091"/>
        <dbReference type="Rhea" id="RHEA-COMP:9565"/>
        <dbReference type="Rhea" id="RHEA-COMP:9566"/>
        <dbReference type="ChEBI" id="CHEBI:15378"/>
        <dbReference type="ChEBI" id="CHEBI:16389"/>
        <dbReference type="ChEBI" id="CHEBI:17976"/>
        <dbReference type="ChEBI" id="CHEBI:57540"/>
        <dbReference type="ChEBI" id="CHEBI:57945"/>
        <dbReference type="EC" id="7.1.1.2"/>
    </reaction>
</comment>
<evidence type="ECO:0000256" key="7">
    <source>
        <dbReference type="ARBA" id="ARBA00022692"/>
    </source>
</evidence>
<evidence type="ECO:0000256" key="15">
    <source>
        <dbReference type="ARBA" id="ARBA00049551"/>
    </source>
</evidence>
<dbReference type="EMBL" id="MH427658">
    <property type="protein sequence ID" value="QCU46389.1"/>
    <property type="molecule type" value="Genomic_DNA"/>
</dbReference>
<evidence type="ECO:0000256" key="4">
    <source>
        <dbReference type="ARBA" id="ARBA00021095"/>
    </source>
</evidence>
<evidence type="ECO:0000256" key="6">
    <source>
        <dbReference type="ARBA" id="ARBA00022660"/>
    </source>
</evidence>
<keyword evidence="5" id="KW-0813">Transport</keyword>
<keyword evidence="9" id="KW-0249">Electron transport</keyword>
<feature type="transmembrane region" description="Helical" evidence="16">
    <location>
        <begin position="131"/>
        <end position="152"/>
    </location>
</feature>
<keyword evidence="13 16" id="KW-0472">Membrane</keyword>
<dbReference type="InterPro" id="IPR050269">
    <property type="entry name" value="ComplexI_Subunit6"/>
</dbReference>
<comment type="similarity">
    <text evidence="2">Belongs to the complex I subunit 6 family.</text>
</comment>
<proteinExistence type="inferred from homology"/>
<name>A0A7L4VTF6_9SCAR</name>